<dbReference type="PROSITE" id="PS00080">
    <property type="entry name" value="MULTICOPPER_OXIDASE2"/>
    <property type="match status" value="1"/>
</dbReference>
<dbReference type="Pfam" id="PF07732">
    <property type="entry name" value="Cu-oxidase_3"/>
    <property type="match status" value="1"/>
</dbReference>
<dbReference type="GO" id="GO:0005507">
    <property type="term" value="F:copper ion binding"/>
    <property type="evidence" value="ECO:0007669"/>
    <property type="project" value="InterPro"/>
</dbReference>
<accession>A0A1E3PXZ0</accession>
<feature type="domain" description="Plastocyanin-like" evidence="8">
    <location>
        <begin position="217"/>
        <end position="389"/>
    </location>
</feature>
<keyword evidence="5" id="KW-0560">Oxidoreductase</keyword>
<feature type="non-terminal residue" evidence="11">
    <location>
        <position position="608"/>
    </location>
</feature>
<evidence type="ECO:0000259" key="10">
    <source>
        <dbReference type="Pfam" id="PF07732"/>
    </source>
</evidence>
<dbReference type="InterPro" id="IPR011706">
    <property type="entry name" value="Cu-oxidase_C"/>
</dbReference>
<dbReference type="Pfam" id="PF07731">
    <property type="entry name" value="Cu-oxidase_2"/>
    <property type="match status" value="1"/>
</dbReference>
<evidence type="ECO:0000256" key="1">
    <source>
        <dbReference type="ARBA" id="ARBA00010609"/>
    </source>
</evidence>
<evidence type="ECO:0000256" key="5">
    <source>
        <dbReference type="ARBA" id="ARBA00023002"/>
    </source>
</evidence>
<evidence type="ECO:0000256" key="6">
    <source>
        <dbReference type="ARBA" id="ARBA00023008"/>
    </source>
</evidence>
<dbReference type="AlphaFoldDB" id="A0A1E3PXZ0"/>
<keyword evidence="2" id="KW-0813">Transport</keyword>
<dbReference type="InterPro" id="IPR011707">
    <property type="entry name" value="Cu-oxidase-like_N"/>
</dbReference>
<evidence type="ECO:0000256" key="7">
    <source>
        <dbReference type="ARBA" id="ARBA00023180"/>
    </source>
</evidence>
<keyword evidence="2" id="KW-0410">Iron transport</keyword>
<dbReference type="InterPro" id="IPR045087">
    <property type="entry name" value="Cu-oxidase_fam"/>
</dbReference>
<sequence length="608" mass="66730">VISPALGDSGAHITPVPMIKYITTLLSLLAVPACAAVVREYSLNLTASYLAPNGFYREMFLVNGQHPGPLIEADEGDTISATVYNNLQVPMTIHFHGIHQLGTPWMDGAPGVSQRSIFPGESFVYNFTTAGQYGSYWYHAHVRSYYQDGIRGPVYIRPANDRPRPYDLVTEGNATATSILRALESNPMPLYIMDWNKLTSDAIYYKEVTYGIDPACIFGYLINGKGRVTCPTNEAITAAGASRLEIFQNATGIRSSFDSLGCLDLSAVNGYPGIDNVALEAPGFSTPCQATNTDREIFYVSGSDWMMFNVINMAGGFASYLSIDGHDMWVLQVDGTFIQPQKVKQLYVGLGSRYIIAVPTVKNNGDFAIRFACSEVAQVTEQIAWLSYNAPAASQPVDYPVTSDVYQDMGGNLYDPDNTPTFNETAAAPYEESVEPPQGPAQHTIHFTLNRTAVVSFSLMDGGALMPIEMEYMTPLLWADDVSHPTTVDVGIKTGDVVDLIIDNIDRVILHPMHLHGHSFWVVSESNFESFGYSTVEEAIANGSSTINLNNPPYRDGYGVAPRGHVVFRYIADNAGAWMFHCHINMHLMTGMSAVILEDREAVRPRIP</sequence>
<dbReference type="InterPro" id="IPR001117">
    <property type="entry name" value="Cu-oxidase_2nd"/>
</dbReference>
<comment type="similarity">
    <text evidence="1">Belongs to the multicopper oxidase family.</text>
</comment>
<proteinExistence type="inferred from homology"/>
<dbReference type="Gene3D" id="2.60.40.420">
    <property type="entry name" value="Cupredoxins - blue copper proteins"/>
    <property type="match status" value="3"/>
</dbReference>
<keyword evidence="7" id="KW-0325">Glycoprotein</keyword>
<feature type="domain" description="Plastocyanin-like" evidence="9">
    <location>
        <begin position="482"/>
        <end position="600"/>
    </location>
</feature>
<evidence type="ECO:0000313" key="12">
    <source>
        <dbReference type="Proteomes" id="UP000094385"/>
    </source>
</evidence>
<dbReference type="PROSITE" id="PS00079">
    <property type="entry name" value="MULTICOPPER_OXIDASE1"/>
    <property type="match status" value="1"/>
</dbReference>
<dbReference type="PANTHER" id="PTHR11709">
    <property type="entry name" value="MULTI-COPPER OXIDASE"/>
    <property type="match status" value="1"/>
</dbReference>
<organism evidence="11 12">
    <name type="scientific">Lipomyces starkeyi NRRL Y-11557</name>
    <dbReference type="NCBI Taxonomy" id="675824"/>
    <lineage>
        <taxon>Eukaryota</taxon>
        <taxon>Fungi</taxon>
        <taxon>Dikarya</taxon>
        <taxon>Ascomycota</taxon>
        <taxon>Saccharomycotina</taxon>
        <taxon>Lipomycetes</taxon>
        <taxon>Lipomycetales</taxon>
        <taxon>Lipomycetaceae</taxon>
        <taxon>Lipomyces</taxon>
    </lineage>
</organism>
<dbReference type="Pfam" id="PF00394">
    <property type="entry name" value="Cu-oxidase"/>
    <property type="match status" value="1"/>
</dbReference>
<dbReference type="InterPro" id="IPR008972">
    <property type="entry name" value="Cupredoxin"/>
</dbReference>
<feature type="non-terminal residue" evidence="11">
    <location>
        <position position="1"/>
    </location>
</feature>
<keyword evidence="2" id="KW-0408">Iron</keyword>
<dbReference type="STRING" id="675824.A0A1E3PXZ0"/>
<evidence type="ECO:0000256" key="2">
    <source>
        <dbReference type="ARBA" id="ARBA00022496"/>
    </source>
</evidence>
<gene>
    <name evidence="11" type="ORF">LIPSTDRAFT_43999</name>
</gene>
<keyword evidence="4" id="KW-0732">Signal</keyword>
<evidence type="ECO:0000256" key="3">
    <source>
        <dbReference type="ARBA" id="ARBA00022723"/>
    </source>
</evidence>
<feature type="domain" description="Plastocyanin-like" evidence="10">
    <location>
        <begin position="49"/>
        <end position="160"/>
    </location>
</feature>
<keyword evidence="3" id="KW-0479">Metal-binding</keyword>
<dbReference type="EMBL" id="KV454300">
    <property type="protein sequence ID" value="ODQ70305.1"/>
    <property type="molecule type" value="Genomic_DNA"/>
</dbReference>
<dbReference type="InterPro" id="IPR033138">
    <property type="entry name" value="Cu_oxidase_CS"/>
</dbReference>
<evidence type="ECO:0000259" key="9">
    <source>
        <dbReference type="Pfam" id="PF07731"/>
    </source>
</evidence>
<evidence type="ECO:0000313" key="11">
    <source>
        <dbReference type="EMBL" id="ODQ70305.1"/>
    </source>
</evidence>
<evidence type="ECO:0000259" key="8">
    <source>
        <dbReference type="Pfam" id="PF00394"/>
    </source>
</evidence>
<dbReference type="SUPFAM" id="SSF49503">
    <property type="entry name" value="Cupredoxins"/>
    <property type="match status" value="3"/>
</dbReference>
<keyword evidence="6" id="KW-0186">Copper</keyword>
<evidence type="ECO:0008006" key="13">
    <source>
        <dbReference type="Google" id="ProtNLM"/>
    </source>
</evidence>
<keyword evidence="2" id="KW-0406">Ion transport</keyword>
<keyword evidence="12" id="KW-1185">Reference proteome</keyword>
<dbReference type="PANTHER" id="PTHR11709:SF488">
    <property type="entry name" value="LACCASE-RELATED"/>
    <property type="match status" value="1"/>
</dbReference>
<dbReference type="OrthoDB" id="2121828at2759"/>
<evidence type="ECO:0000256" key="4">
    <source>
        <dbReference type="ARBA" id="ARBA00022729"/>
    </source>
</evidence>
<dbReference type="Proteomes" id="UP000094385">
    <property type="component" value="Unassembled WGS sequence"/>
</dbReference>
<dbReference type="CDD" id="cd13850">
    <property type="entry name" value="CuRO_1_Abr2_like"/>
    <property type="match status" value="1"/>
</dbReference>
<dbReference type="InterPro" id="IPR002355">
    <property type="entry name" value="Cu_oxidase_Cu_BS"/>
</dbReference>
<dbReference type="GO" id="GO:0016491">
    <property type="term" value="F:oxidoreductase activity"/>
    <property type="evidence" value="ECO:0007669"/>
    <property type="project" value="UniProtKB-KW"/>
</dbReference>
<dbReference type="GO" id="GO:0006826">
    <property type="term" value="P:iron ion transport"/>
    <property type="evidence" value="ECO:0007669"/>
    <property type="project" value="UniProtKB-KW"/>
</dbReference>
<reference evidence="11 12" key="1">
    <citation type="journal article" date="2016" name="Proc. Natl. Acad. Sci. U.S.A.">
        <title>Comparative genomics of biotechnologically important yeasts.</title>
        <authorList>
            <person name="Riley R."/>
            <person name="Haridas S."/>
            <person name="Wolfe K.H."/>
            <person name="Lopes M.R."/>
            <person name="Hittinger C.T."/>
            <person name="Goeker M."/>
            <person name="Salamov A.A."/>
            <person name="Wisecaver J.H."/>
            <person name="Long T.M."/>
            <person name="Calvey C.H."/>
            <person name="Aerts A.L."/>
            <person name="Barry K.W."/>
            <person name="Choi C."/>
            <person name="Clum A."/>
            <person name="Coughlan A.Y."/>
            <person name="Deshpande S."/>
            <person name="Douglass A.P."/>
            <person name="Hanson S.J."/>
            <person name="Klenk H.-P."/>
            <person name="LaButti K.M."/>
            <person name="Lapidus A."/>
            <person name="Lindquist E.A."/>
            <person name="Lipzen A.M."/>
            <person name="Meier-Kolthoff J.P."/>
            <person name="Ohm R.A."/>
            <person name="Otillar R.P."/>
            <person name="Pangilinan J.L."/>
            <person name="Peng Y."/>
            <person name="Rokas A."/>
            <person name="Rosa C.A."/>
            <person name="Scheuner C."/>
            <person name="Sibirny A.A."/>
            <person name="Slot J.C."/>
            <person name="Stielow J.B."/>
            <person name="Sun H."/>
            <person name="Kurtzman C.P."/>
            <person name="Blackwell M."/>
            <person name="Grigoriev I.V."/>
            <person name="Jeffries T.W."/>
        </authorList>
    </citation>
    <scope>NUCLEOTIDE SEQUENCE [LARGE SCALE GENOMIC DNA]</scope>
    <source>
        <strain evidence="11 12">NRRL Y-11557</strain>
    </source>
</reference>
<name>A0A1E3PXZ0_LIPST</name>
<protein>
    <recommendedName>
        <fullName evidence="13">Laccase</fullName>
    </recommendedName>
</protein>